<keyword evidence="2" id="KW-1185">Reference proteome</keyword>
<name>A0A151Z7M0_TIELA</name>
<dbReference type="FunCoup" id="A0A151Z7M0">
    <property type="interactions" value="73"/>
</dbReference>
<dbReference type="AlphaFoldDB" id="A0A151Z7M0"/>
<proteinExistence type="predicted"/>
<reference evidence="1 2" key="1">
    <citation type="submission" date="2015-12" db="EMBL/GenBank/DDBJ databases">
        <title>Dictyostelia acquired genes for synthesis and detection of signals that induce cell-type specialization by lateral gene transfer from prokaryotes.</title>
        <authorList>
            <person name="Gloeckner G."/>
            <person name="Schaap P."/>
        </authorList>
    </citation>
    <scope>NUCLEOTIDE SEQUENCE [LARGE SCALE GENOMIC DNA]</scope>
    <source>
        <strain evidence="1 2">TK</strain>
    </source>
</reference>
<dbReference type="OMA" id="EWETEDN"/>
<dbReference type="InParanoid" id="A0A151Z7M0"/>
<evidence type="ECO:0000313" key="1">
    <source>
        <dbReference type="EMBL" id="KYQ89963.1"/>
    </source>
</evidence>
<accession>A0A151Z7M0</accession>
<sequence length="90" mass="10122">MSSSNTSNNVNTGLENWKRINAKWREAMNTTQTTSTDSTDNNNNNINRYPSVDGLVITEEFLNKGGAFTKRVPLPDLVSILAEEWETEDN</sequence>
<dbReference type="EMBL" id="LODT01000037">
    <property type="protein sequence ID" value="KYQ89963.1"/>
    <property type="molecule type" value="Genomic_DNA"/>
</dbReference>
<gene>
    <name evidence="1" type="ORF">DLAC_08533</name>
</gene>
<evidence type="ECO:0008006" key="3">
    <source>
        <dbReference type="Google" id="ProtNLM"/>
    </source>
</evidence>
<evidence type="ECO:0000313" key="2">
    <source>
        <dbReference type="Proteomes" id="UP000076078"/>
    </source>
</evidence>
<dbReference type="OrthoDB" id="17312at2759"/>
<dbReference type="Proteomes" id="UP000076078">
    <property type="component" value="Unassembled WGS sequence"/>
</dbReference>
<comment type="caution">
    <text evidence="1">The sequence shown here is derived from an EMBL/GenBank/DDBJ whole genome shotgun (WGS) entry which is preliminary data.</text>
</comment>
<organism evidence="1 2">
    <name type="scientific">Tieghemostelium lacteum</name>
    <name type="common">Slime mold</name>
    <name type="synonym">Dictyostelium lacteum</name>
    <dbReference type="NCBI Taxonomy" id="361077"/>
    <lineage>
        <taxon>Eukaryota</taxon>
        <taxon>Amoebozoa</taxon>
        <taxon>Evosea</taxon>
        <taxon>Eumycetozoa</taxon>
        <taxon>Dictyostelia</taxon>
        <taxon>Dictyosteliales</taxon>
        <taxon>Raperosteliaceae</taxon>
        <taxon>Tieghemostelium</taxon>
    </lineage>
</organism>
<protein>
    <recommendedName>
        <fullName evidence="3">DUF4050 domain-containing protein</fullName>
    </recommendedName>
</protein>